<keyword evidence="3" id="KW-0804">Transcription</keyword>
<sequence>MSYPAALVLHTPELWCLTGPAPTMRQAHCHDDIELNVVTDAPLRYLFGGTLAEIRPGEVGLFWAAMPHRLLDSPADMSRAHVGWAHVPVRTVLGWSLPDAGLARLLGGRPVVAPMEAAGVLDLSAFDRWTEDLATGSVERRRIAMLEIQAHIRRLLHSVRGTDLPSVEWDGTDDGVRHAALMARYAMAHFHDPITAAEVATAAHLHPNYAMTLFRRVTGTTLGAYLTQCRVAEAQRLLLTTNATTAAIAVEAGFGSQSGFYATFNRLCGMSPGAYRRRSGSSQSAPDRRN</sequence>
<evidence type="ECO:0000313" key="6">
    <source>
        <dbReference type="Proteomes" id="UP000295060"/>
    </source>
</evidence>
<accession>A0ABY2F7P3</accession>
<dbReference type="Gene3D" id="1.10.10.60">
    <property type="entry name" value="Homeodomain-like"/>
    <property type="match status" value="2"/>
</dbReference>
<dbReference type="Pfam" id="PF12833">
    <property type="entry name" value="HTH_18"/>
    <property type="match status" value="1"/>
</dbReference>
<evidence type="ECO:0000256" key="3">
    <source>
        <dbReference type="ARBA" id="ARBA00023163"/>
    </source>
</evidence>
<gene>
    <name evidence="5" type="ORF">EV137_7219</name>
</gene>
<dbReference type="InterPro" id="IPR009057">
    <property type="entry name" value="Homeodomain-like_sf"/>
</dbReference>
<dbReference type="InterPro" id="IPR018060">
    <property type="entry name" value="HTH_AraC"/>
</dbReference>
<keyword evidence="6" id="KW-1185">Reference proteome</keyword>
<dbReference type="Proteomes" id="UP000295060">
    <property type="component" value="Unassembled WGS sequence"/>
</dbReference>
<evidence type="ECO:0000259" key="4">
    <source>
        <dbReference type="PROSITE" id="PS01124"/>
    </source>
</evidence>
<dbReference type="SUPFAM" id="SSF46689">
    <property type="entry name" value="Homeodomain-like"/>
    <property type="match status" value="2"/>
</dbReference>
<keyword evidence="1" id="KW-0805">Transcription regulation</keyword>
<keyword evidence="2" id="KW-0238">DNA-binding</keyword>
<dbReference type="RefSeq" id="WP_134132537.1">
    <property type="nucleotide sequence ID" value="NZ_SODU01000004.1"/>
</dbReference>
<organism evidence="5 6">
    <name type="scientific">Kribbella pratensis</name>
    <dbReference type="NCBI Taxonomy" id="2512112"/>
    <lineage>
        <taxon>Bacteria</taxon>
        <taxon>Bacillati</taxon>
        <taxon>Actinomycetota</taxon>
        <taxon>Actinomycetes</taxon>
        <taxon>Propionibacteriales</taxon>
        <taxon>Kribbellaceae</taxon>
        <taxon>Kribbella</taxon>
    </lineage>
</organism>
<dbReference type="PANTHER" id="PTHR43280:SF27">
    <property type="entry name" value="TRANSCRIPTIONAL REGULATOR MTLR"/>
    <property type="match status" value="1"/>
</dbReference>
<evidence type="ECO:0000313" key="5">
    <source>
        <dbReference type="EMBL" id="TDW84407.1"/>
    </source>
</evidence>
<comment type="caution">
    <text evidence="5">The sequence shown here is derived from an EMBL/GenBank/DDBJ whole genome shotgun (WGS) entry which is preliminary data.</text>
</comment>
<reference evidence="5 6" key="1">
    <citation type="submission" date="2019-03" db="EMBL/GenBank/DDBJ databases">
        <title>Genomic Encyclopedia of Type Strains, Phase III (KMG-III): the genomes of soil and plant-associated and newly described type strains.</title>
        <authorList>
            <person name="Whitman W."/>
        </authorList>
    </citation>
    <scope>NUCLEOTIDE SEQUENCE [LARGE SCALE GENOMIC DNA]</scope>
    <source>
        <strain evidence="5 6">VKMAc-2574</strain>
    </source>
</reference>
<feature type="domain" description="HTH araC/xylS-type" evidence="4">
    <location>
        <begin position="180"/>
        <end position="278"/>
    </location>
</feature>
<protein>
    <submittedName>
        <fullName evidence="5">AraC family transcriptional regulator</fullName>
    </submittedName>
</protein>
<dbReference type="EMBL" id="SODU01000004">
    <property type="protein sequence ID" value="TDW84407.1"/>
    <property type="molecule type" value="Genomic_DNA"/>
</dbReference>
<proteinExistence type="predicted"/>
<evidence type="ECO:0000256" key="2">
    <source>
        <dbReference type="ARBA" id="ARBA00023125"/>
    </source>
</evidence>
<name>A0ABY2F7P3_9ACTN</name>
<evidence type="ECO:0000256" key="1">
    <source>
        <dbReference type="ARBA" id="ARBA00023015"/>
    </source>
</evidence>
<dbReference type="PANTHER" id="PTHR43280">
    <property type="entry name" value="ARAC-FAMILY TRANSCRIPTIONAL REGULATOR"/>
    <property type="match status" value="1"/>
</dbReference>
<dbReference type="SMART" id="SM00342">
    <property type="entry name" value="HTH_ARAC"/>
    <property type="match status" value="1"/>
</dbReference>
<dbReference type="PROSITE" id="PS01124">
    <property type="entry name" value="HTH_ARAC_FAMILY_2"/>
    <property type="match status" value="1"/>
</dbReference>